<gene>
    <name evidence="1" type="ORF">OD750_023285</name>
</gene>
<dbReference type="Gene3D" id="1.10.1220.10">
    <property type="entry name" value="Met repressor-like"/>
    <property type="match status" value="1"/>
</dbReference>
<sequence>MPRTIVDIPEAQLREVDRLCARLDISRAEAVRRGLQAFVDAHADVATHGFGLWKDAALQRVELVPTTRGRR</sequence>
<dbReference type="RefSeq" id="WP_272842129.1">
    <property type="nucleotide sequence ID" value="NZ_JAOVZO020000020.1"/>
</dbReference>
<reference evidence="1" key="1">
    <citation type="submission" date="2023-02" db="EMBL/GenBank/DDBJ databases">
        <title>Tahibacter soli sp. nov. isolated from soil.</title>
        <authorList>
            <person name="Baek J.H."/>
            <person name="Lee J.K."/>
            <person name="Choi D.G."/>
            <person name="Jeon C.O."/>
        </authorList>
    </citation>
    <scope>NUCLEOTIDE SEQUENCE</scope>
    <source>
        <strain evidence="1">BL</strain>
    </source>
</reference>
<accession>A0A9X3YQ72</accession>
<dbReference type="Proteomes" id="UP001139971">
    <property type="component" value="Unassembled WGS sequence"/>
</dbReference>
<proteinExistence type="predicted"/>
<dbReference type="EMBL" id="JAOVZO020000020">
    <property type="protein sequence ID" value="MDC8015460.1"/>
    <property type="molecule type" value="Genomic_DNA"/>
</dbReference>
<evidence type="ECO:0000313" key="1">
    <source>
        <dbReference type="EMBL" id="MDC8015460.1"/>
    </source>
</evidence>
<dbReference type="InterPro" id="IPR013321">
    <property type="entry name" value="Arc_rbn_hlx_hlx"/>
</dbReference>
<protein>
    <submittedName>
        <fullName evidence="1">Ribbon-helix-helix protein, CopG family</fullName>
    </submittedName>
</protein>
<evidence type="ECO:0000313" key="2">
    <source>
        <dbReference type="Proteomes" id="UP001139971"/>
    </source>
</evidence>
<dbReference type="GO" id="GO:0006355">
    <property type="term" value="P:regulation of DNA-templated transcription"/>
    <property type="evidence" value="ECO:0007669"/>
    <property type="project" value="InterPro"/>
</dbReference>
<dbReference type="AlphaFoldDB" id="A0A9X3YQ72"/>
<comment type="caution">
    <text evidence="1">The sequence shown here is derived from an EMBL/GenBank/DDBJ whole genome shotgun (WGS) entry which is preliminary data.</text>
</comment>
<organism evidence="1 2">
    <name type="scientific">Tahibacter soli</name>
    <dbReference type="NCBI Taxonomy" id="2983605"/>
    <lineage>
        <taxon>Bacteria</taxon>
        <taxon>Pseudomonadati</taxon>
        <taxon>Pseudomonadota</taxon>
        <taxon>Gammaproteobacteria</taxon>
        <taxon>Lysobacterales</taxon>
        <taxon>Rhodanobacteraceae</taxon>
        <taxon>Tahibacter</taxon>
    </lineage>
</organism>
<keyword evidence="2" id="KW-1185">Reference proteome</keyword>
<name>A0A9X3YQ72_9GAMM</name>